<evidence type="ECO:0000259" key="2">
    <source>
        <dbReference type="Pfam" id="PF09937"/>
    </source>
</evidence>
<dbReference type="RefSeq" id="WP_149277898.1">
    <property type="nucleotide sequence ID" value="NZ_CP043506.1"/>
</dbReference>
<dbReference type="EMBL" id="CP043506">
    <property type="protein sequence ID" value="QEO16457.1"/>
    <property type="molecule type" value="Genomic_DNA"/>
</dbReference>
<dbReference type="KEGG" id="acek:FLP30_00710"/>
<organism evidence="3 4">
    <name type="scientific">Acetobacter vaccinii</name>
    <dbReference type="NCBI Taxonomy" id="2592655"/>
    <lineage>
        <taxon>Bacteria</taxon>
        <taxon>Pseudomonadati</taxon>
        <taxon>Pseudomonadota</taxon>
        <taxon>Alphaproteobacteria</taxon>
        <taxon>Acetobacterales</taxon>
        <taxon>Acetobacteraceae</taxon>
        <taxon>Acetobacter</taxon>
    </lineage>
</organism>
<feature type="domain" description="DUF2169" evidence="2">
    <location>
        <begin position="23"/>
        <end position="311"/>
    </location>
</feature>
<dbReference type="Proteomes" id="UP000324536">
    <property type="component" value="Chromosome"/>
</dbReference>
<sequence>MLVENDTPLVLKSVDGALGDREQACSIVVKGCFRLVQAGTAVFHSRPPMFMEDTPFRDDIGRSLAWPSDLELFKPNLDFIVLGSFFAPDGLPVSQSMAGFKFGPMEKAVRIVGARQAVRDAGGHWHVTRPEPLQNLPLRWEYSAGGLDDARNPFGLGQDVEGEEGAPSGTGVYHLPMIEGMNDPAWTPDARPQPVNLAPVPPMFEQRRSKLGKRDRRWGLFRAPLPPKDYDPSYTNAAPDGQQAEGEPTGSELLKLYNMHPRHKVLECGLPDFVPYAAVVLRGATRAQPLALRLDTLIVRPDLEEMVLLWRAVVPGAANGNEIAKVVCRGRKRAGPETAQALADELTAQMLKAEAAAKAKAKSDFDKLLSAKLAKAEKTAARNAKLLADAHTDAMQDIQSLLGNEKMPADIRSKLTNLSSVEEMEKAAMEHMEALLAKMEQDYQGLLKSVAEKSEGA</sequence>
<gene>
    <name evidence="3" type="ORF">FLP30_00710</name>
</gene>
<dbReference type="OrthoDB" id="237820at2"/>
<accession>A0A5C1YMY9</accession>
<feature type="region of interest" description="Disordered" evidence="1">
    <location>
        <begin position="222"/>
        <end position="248"/>
    </location>
</feature>
<name>A0A5C1YMY9_9PROT</name>
<keyword evidence="4" id="KW-1185">Reference proteome</keyword>
<protein>
    <submittedName>
        <fullName evidence="3">DUF2169 domain-containing protein</fullName>
    </submittedName>
</protein>
<dbReference type="InterPro" id="IPR018683">
    <property type="entry name" value="DUF2169"/>
</dbReference>
<dbReference type="AlphaFoldDB" id="A0A5C1YMY9"/>
<evidence type="ECO:0000313" key="4">
    <source>
        <dbReference type="Proteomes" id="UP000324536"/>
    </source>
</evidence>
<evidence type="ECO:0000313" key="3">
    <source>
        <dbReference type="EMBL" id="QEO16457.1"/>
    </source>
</evidence>
<evidence type="ECO:0000256" key="1">
    <source>
        <dbReference type="SAM" id="MobiDB-lite"/>
    </source>
</evidence>
<reference evidence="3 4" key="1">
    <citation type="submission" date="2019-09" db="EMBL/GenBank/DDBJ databases">
        <title>Genome sequencing of strain KACC 21233.</title>
        <authorList>
            <person name="Heo J."/>
            <person name="Kim S.-J."/>
            <person name="Kim J.-S."/>
            <person name="Hong S.-B."/>
            <person name="Kwon S.-W."/>
        </authorList>
    </citation>
    <scope>NUCLEOTIDE SEQUENCE [LARGE SCALE GENOMIC DNA]</scope>
    <source>
        <strain evidence="3 4">KACC 21233</strain>
    </source>
</reference>
<proteinExistence type="predicted"/>
<dbReference type="Pfam" id="PF09937">
    <property type="entry name" value="DUF2169"/>
    <property type="match status" value="1"/>
</dbReference>